<accession>A0AC35GDP7</accession>
<dbReference type="Proteomes" id="UP000887580">
    <property type="component" value="Unplaced"/>
</dbReference>
<dbReference type="WBParaSite" id="PS1159_v2.g39.t1">
    <property type="protein sequence ID" value="PS1159_v2.g39.t1"/>
    <property type="gene ID" value="PS1159_v2.g39"/>
</dbReference>
<sequence>MFFNTQLLVGLLFSLFPVVLCKPPFAQGNLAVILNVSEGIVSPHHGIKGEFSQQSLWCQATEDGETALELHNASFQRTYFPHRHEAEIDNGNRAYFKFGKPSTRDIGKYKCDMVTSDGRRAWGNLFVYMRPVFHTNGSTRFEVPDDDDKFTVTATSIKFSEGDTVTLSCPAISYPAADIEWFKNDKRIAKVAKPPSKKAYPGFGGADDFVVYIDVCFCISLLVNFFSFVDAVSDNGRISKRDPNLYIDKVTKADEGSYRCRATNRFPVGSDDETEFHADLITQLRINGTLGWVYPLILIIVILLLLFITIYACSAFKKRKQNQYNVAKREKTLRTVEENERLNNVEVYEE</sequence>
<proteinExistence type="predicted"/>
<protein>
    <submittedName>
        <fullName evidence="2">Ig-like domain-containing protein</fullName>
    </submittedName>
</protein>
<evidence type="ECO:0000313" key="2">
    <source>
        <dbReference type="WBParaSite" id="PS1159_v2.g39.t1"/>
    </source>
</evidence>
<evidence type="ECO:0000313" key="1">
    <source>
        <dbReference type="Proteomes" id="UP000887580"/>
    </source>
</evidence>
<name>A0AC35GDP7_9BILA</name>
<reference evidence="2" key="1">
    <citation type="submission" date="2022-11" db="UniProtKB">
        <authorList>
            <consortium name="WormBaseParasite"/>
        </authorList>
    </citation>
    <scope>IDENTIFICATION</scope>
</reference>
<organism evidence="1 2">
    <name type="scientific">Panagrolaimus sp. PS1159</name>
    <dbReference type="NCBI Taxonomy" id="55785"/>
    <lineage>
        <taxon>Eukaryota</taxon>
        <taxon>Metazoa</taxon>
        <taxon>Ecdysozoa</taxon>
        <taxon>Nematoda</taxon>
        <taxon>Chromadorea</taxon>
        <taxon>Rhabditida</taxon>
        <taxon>Tylenchina</taxon>
        <taxon>Panagrolaimomorpha</taxon>
        <taxon>Panagrolaimoidea</taxon>
        <taxon>Panagrolaimidae</taxon>
        <taxon>Panagrolaimus</taxon>
    </lineage>
</organism>